<evidence type="ECO:0000256" key="5">
    <source>
        <dbReference type="ARBA" id="ARBA00037357"/>
    </source>
</evidence>
<evidence type="ECO:0000256" key="1">
    <source>
        <dbReference type="ARBA" id="ARBA00022491"/>
    </source>
</evidence>
<dbReference type="CDD" id="cd07377">
    <property type="entry name" value="WHTH_GntR"/>
    <property type="match status" value="1"/>
</dbReference>
<dbReference type="InterPro" id="IPR011711">
    <property type="entry name" value="GntR_C"/>
</dbReference>
<evidence type="ECO:0000313" key="9">
    <source>
        <dbReference type="Proteomes" id="UP000254651"/>
    </source>
</evidence>
<evidence type="ECO:0000256" key="4">
    <source>
        <dbReference type="ARBA" id="ARBA00023163"/>
    </source>
</evidence>
<evidence type="ECO:0000256" key="2">
    <source>
        <dbReference type="ARBA" id="ARBA00023015"/>
    </source>
</evidence>
<dbReference type="SUPFAM" id="SSF46785">
    <property type="entry name" value="Winged helix' DNA-binding domain"/>
    <property type="match status" value="1"/>
</dbReference>
<comment type="function">
    <text evidence="5">Transcriptional repressor for the pyruvate dehydrogenase complex genes aceEF and lpd.</text>
</comment>
<dbReference type="EMBL" id="UGQS01000001">
    <property type="protein sequence ID" value="STZ75504.1"/>
    <property type="molecule type" value="Genomic_DNA"/>
</dbReference>
<proteinExistence type="predicted"/>
<name>A0A378UDM4_BERDE</name>
<reference evidence="8 9" key="1">
    <citation type="submission" date="2018-06" db="EMBL/GenBank/DDBJ databases">
        <authorList>
            <consortium name="Pathogen Informatics"/>
            <person name="Doyle S."/>
        </authorList>
    </citation>
    <scope>NUCLEOTIDE SEQUENCE [LARGE SCALE GENOMIC DNA]</scope>
    <source>
        <strain evidence="8 9">NCTC10295</strain>
    </source>
</reference>
<dbReference type="AlphaFoldDB" id="A0A378UDM4"/>
<evidence type="ECO:0000313" key="8">
    <source>
        <dbReference type="EMBL" id="STZ75504.1"/>
    </source>
</evidence>
<protein>
    <recommendedName>
        <fullName evidence="6">Pyruvate dehydrogenase complex repressor</fullName>
    </recommendedName>
</protein>
<evidence type="ECO:0000256" key="6">
    <source>
        <dbReference type="ARBA" id="ARBA00039592"/>
    </source>
</evidence>
<dbReference type="InterPro" id="IPR000524">
    <property type="entry name" value="Tscrpt_reg_HTH_GntR"/>
</dbReference>
<accession>A0A378UDM4</accession>
<dbReference type="Gene3D" id="1.20.120.530">
    <property type="entry name" value="GntR ligand-binding domain-like"/>
    <property type="match status" value="1"/>
</dbReference>
<dbReference type="PANTHER" id="PTHR43537">
    <property type="entry name" value="TRANSCRIPTIONAL REGULATOR, GNTR FAMILY"/>
    <property type="match status" value="1"/>
</dbReference>
<gene>
    <name evidence="8" type="primary">pdhR</name>
    <name evidence="8" type="ORF">NCTC10295_00228</name>
</gene>
<dbReference type="SMART" id="SM00345">
    <property type="entry name" value="HTH_GNTR"/>
    <property type="match status" value="1"/>
</dbReference>
<dbReference type="GO" id="GO:0003677">
    <property type="term" value="F:DNA binding"/>
    <property type="evidence" value="ECO:0007669"/>
    <property type="project" value="UniProtKB-KW"/>
</dbReference>
<dbReference type="InterPro" id="IPR008920">
    <property type="entry name" value="TF_FadR/GntR_C"/>
</dbReference>
<dbReference type="SMART" id="SM00895">
    <property type="entry name" value="FCD"/>
    <property type="match status" value="1"/>
</dbReference>
<dbReference type="PANTHER" id="PTHR43537:SF34">
    <property type="entry name" value="PYRUVATE DEHYDROGENASE COMPLEX REPRESSOR"/>
    <property type="match status" value="1"/>
</dbReference>
<feature type="domain" description="HTH gntR-type" evidence="7">
    <location>
        <begin position="8"/>
        <end position="76"/>
    </location>
</feature>
<dbReference type="SUPFAM" id="SSF48008">
    <property type="entry name" value="GntR ligand-binding domain-like"/>
    <property type="match status" value="1"/>
</dbReference>
<evidence type="ECO:0000259" key="7">
    <source>
        <dbReference type="PROSITE" id="PS50949"/>
    </source>
</evidence>
<dbReference type="InterPro" id="IPR036390">
    <property type="entry name" value="WH_DNA-bd_sf"/>
</dbReference>
<keyword evidence="2" id="KW-0805">Transcription regulation</keyword>
<keyword evidence="9" id="KW-1185">Reference proteome</keyword>
<evidence type="ECO:0000256" key="3">
    <source>
        <dbReference type="ARBA" id="ARBA00023125"/>
    </source>
</evidence>
<dbReference type="Proteomes" id="UP000254651">
    <property type="component" value="Unassembled WGS sequence"/>
</dbReference>
<keyword evidence="3" id="KW-0238">DNA-binding</keyword>
<dbReference type="Pfam" id="PF00392">
    <property type="entry name" value="GntR"/>
    <property type="match status" value="1"/>
</dbReference>
<dbReference type="InterPro" id="IPR036388">
    <property type="entry name" value="WH-like_DNA-bd_sf"/>
</dbReference>
<dbReference type="Pfam" id="PF07729">
    <property type="entry name" value="FCD"/>
    <property type="match status" value="1"/>
</dbReference>
<dbReference type="Gene3D" id="1.10.10.10">
    <property type="entry name" value="Winged helix-like DNA-binding domain superfamily/Winged helix DNA-binding domain"/>
    <property type="match status" value="1"/>
</dbReference>
<keyword evidence="4" id="KW-0804">Transcription</keyword>
<dbReference type="RefSeq" id="WP_066081389.1">
    <property type="nucleotide sequence ID" value="NZ_CP181246.1"/>
</dbReference>
<organism evidence="8 9">
    <name type="scientific">Bergeriella denitrificans</name>
    <name type="common">Neisseria denitrificans</name>
    <dbReference type="NCBI Taxonomy" id="494"/>
    <lineage>
        <taxon>Bacteria</taxon>
        <taxon>Pseudomonadati</taxon>
        <taxon>Pseudomonadota</taxon>
        <taxon>Betaproteobacteria</taxon>
        <taxon>Neisseriales</taxon>
        <taxon>Neisseriaceae</taxon>
        <taxon>Bergeriella</taxon>
    </lineage>
</organism>
<dbReference type="PRINTS" id="PR00035">
    <property type="entry name" value="HTHGNTR"/>
</dbReference>
<sequence>MTKLIRPQKISDQILALLEERIASGEYPEGSRIPPERTLAGEFGVSRPSVRAALAVLVSRKILEARQGDGYYVSSRSQQDFLQSWQELLGKHSHWERDVYDFSRHMEGIMAALAAERRTEADLSRIRFWLDNFEAACAQNNLEHQTEADASFHQAIADATHNILFGHLSGSLLRMLYRETRSNIIKTNRADNPRPTLIRHHRALFEAIRDGNGPLAAETAQNHLDFVSDHIRADRAYQSRSEHAGQLAQNDLDKVKNW</sequence>
<dbReference type="PROSITE" id="PS50949">
    <property type="entry name" value="HTH_GNTR"/>
    <property type="match status" value="1"/>
</dbReference>
<keyword evidence="1" id="KW-0678">Repressor</keyword>
<dbReference type="GO" id="GO:0003700">
    <property type="term" value="F:DNA-binding transcription factor activity"/>
    <property type="evidence" value="ECO:0007669"/>
    <property type="project" value="InterPro"/>
</dbReference>